<dbReference type="Proteomes" id="UP000310458">
    <property type="component" value="Unassembled WGS sequence"/>
</dbReference>
<evidence type="ECO:0008006" key="3">
    <source>
        <dbReference type="Google" id="ProtNLM"/>
    </source>
</evidence>
<proteinExistence type="predicted"/>
<accession>A0A5R9B9V2</accession>
<dbReference type="AlphaFoldDB" id="A0A5R9B9V2"/>
<comment type="caution">
    <text evidence="1">The sequence shown here is derived from an EMBL/GenBank/DDBJ whole genome shotgun (WGS) entry which is preliminary data.</text>
</comment>
<reference evidence="1 2" key="1">
    <citation type="submission" date="2019-05" db="EMBL/GenBank/DDBJ databases">
        <title>Nesterenkonia sp. GY074 isolated from the Southern Atlantic Ocean.</title>
        <authorList>
            <person name="Zhang G."/>
        </authorList>
    </citation>
    <scope>NUCLEOTIDE SEQUENCE [LARGE SCALE GENOMIC DNA]</scope>
    <source>
        <strain evidence="1 2">GY074</strain>
    </source>
</reference>
<keyword evidence="2" id="KW-1185">Reference proteome</keyword>
<organism evidence="1 2">
    <name type="scientific">Nesterenkonia salmonea</name>
    <dbReference type="NCBI Taxonomy" id="1804987"/>
    <lineage>
        <taxon>Bacteria</taxon>
        <taxon>Bacillati</taxon>
        <taxon>Actinomycetota</taxon>
        <taxon>Actinomycetes</taxon>
        <taxon>Micrococcales</taxon>
        <taxon>Micrococcaceae</taxon>
        <taxon>Nesterenkonia</taxon>
    </lineage>
</organism>
<name>A0A5R9B9V2_9MICC</name>
<evidence type="ECO:0000313" key="1">
    <source>
        <dbReference type="EMBL" id="TLP93843.1"/>
    </source>
</evidence>
<dbReference type="OrthoDB" id="4724472at2"/>
<evidence type="ECO:0000313" key="2">
    <source>
        <dbReference type="Proteomes" id="UP000310458"/>
    </source>
</evidence>
<protein>
    <recommendedName>
        <fullName evidence="3">GTPase</fullName>
    </recommendedName>
</protein>
<sequence length="132" mass="14204">METPHTSGNAELIEVLGVYNADGGLRGEVSYIVGNILGRAHCGLCDITHSPIRRKQEWDAMVSRAQVPIRIVHRNETSPAETEALKAVSLPCVLGLDSAGRYAVLLDADQLNALDGSVEAFANALPRLIWAD</sequence>
<dbReference type="EMBL" id="VAVZ01000040">
    <property type="protein sequence ID" value="TLP93843.1"/>
    <property type="molecule type" value="Genomic_DNA"/>
</dbReference>
<gene>
    <name evidence="1" type="ORF">FEF26_12800</name>
</gene>
<dbReference type="RefSeq" id="WP_138253931.1">
    <property type="nucleotide sequence ID" value="NZ_VAVZ01000040.1"/>
</dbReference>